<dbReference type="InterPro" id="IPR005538">
    <property type="entry name" value="LrgA/CidA"/>
</dbReference>
<dbReference type="AlphaFoldDB" id="A0A5E4RV51"/>
<dbReference type="GO" id="GO:0005886">
    <property type="term" value="C:plasma membrane"/>
    <property type="evidence" value="ECO:0007669"/>
    <property type="project" value="UniProtKB-SubCell"/>
</dbReference>
<dbReference type="EMBL" id="CABPSM010000001">
    <property type="protein sequence ID" value="VVD65829.1"/>
    <property type="molecule type" value="Genomic_DNA"/>
</dbReference>
<dbReference type="Pfam" id="PF03788">
    <property type="entry name" value="LrgA"/>
    <property type="match status" value="1"/>
</dbReference>
<feature type="transmembrane region" description="Helical" evidence="6">
    <location>
        <begin position="16"/>
        <end position="33"/>
    </location>
</feature>
<proteinExistence type="predicted"/>
<evidence type="ECO:0000256" key="6">
    <source>
        <dbReference type="SAM" id="Phobius"/>
    </source>
</evidence>
<evidence type="ECO:0000256" key="5">
    <source>
        <dbReference type="ARBA" id="ARBA00023136"/>
    </source>
</evidence>
<dbReference type="PANTHER" id="PTHR33931">
    <property type="entry name" value="HOLIN-LIKE PROTEIN CIDA-RELATED"/>
    <property type="match status" value="1"/>
</dbReference>
<evidence type="ECO:0000256" key="3">
    <source>
        <dbReference type="ARBA" id="ARBA00022692"/>
    </source>
</evidence>
<evidence type="ECO:0000313" key="8">
    <source>
        <dbReference type="Proteomes" id="UP000343317"/>
    </source>
</evidence>
<feature type="transmembrane region" description="Helical" evidence="6">
    <location>
        <begin position="45"/>
        <end position="63"/>
    </location>
</feature>
<accession>A0A5E4RV51</accession>
<dbReference type="Proteomes" id="UP000343317">
    <property type="component" value="Unassembled WGS sequence"/>
</dbReference>
<evidence type="ECO:0000256" key="2">
    <source>
        <dbReference type="ARBA" id="ARBA00022475"/>
    </source>
</evidence>
<keyword evidence="2" id="KW-1003">Cell membrane</keyword>
<comment type="subcellular location">
    <subcellularLocation>
        <location evidence="1">Cell membrane</location>
        <topology evidence="1">Multi-pass membrane protein</topology>
    </subcellularLocation>
</comment>
<sequence>MTKMIASRLYSRSKRIVDVVWQIALLTGIYLVADAASRHFHLPLPGGVLGLLTVVALLMSGVLKTEKIKRGADWFLAEMLLFFVPMVAAVMQYTDLLRHEGLQLLAVIGVGTVLVMVSTALAVDLACRAERRMKRAFVRIPAVRRAHAHDAR</sequence>
<organism evidence="7 8">
    <name type="scientific">Pandoraea horticolens</name>
    <dbReference type="NCBI Taxonomy" id="2508298"/>
    <lineage>
        <taxon>Bacteria</taxon>
        <taxon>Pseudomonadati</taxon>
        <taxon>Pseudomonadota</taxon>
        <taxon>Betaproteobacteria</taxon>
        <taxon>Burkholderiales</taxon>
        <taxon>Burkholderiaceae</taxon>
        <taxon>Pandoraea</taxon>
    </lineage>
</organism>
<gene>
    <name evidence="7" type="primary">cidA</name>
    <name evidence="7" type="ORF">PHO31112_00352</name>
</gene>
<evidence type="ECO:0000256" key="4">
    <source>
        <dbReference type="ARBA" id="ARBA00022989"/>
    </source>
</evidence>
<evidence type="ECO:0000313" key="7">
    <source>
        <dbReference type="EMBL" id="VVD65829.1"/>
    </source>
</evidence>
<feature type="transmembrane region" description="Helical" evidence="6">
    <location>
        <begin position="75"/>
        <end position="93"/>
    </location>
</feature>
<keyword evidence="4 6" id="KW-1133">Transmembrane helix</keyword>
<keyword evidence="3 6" id="KW-0812">Transmembrane</keyword>
<keyword evidence="8" id="KW-1185">Reference proteome</keyword>
<feature type="transmembrane region" description="Helical" evidence="6">
    <location>
        <begin position="105"/>
        <end position="127"/>
    </location>
</feature>
<dbReference type="PANTHER" id="PTHR33931:SF2">
    <property type="entry name" value="HOLIN-LIKE PROTEIN CIDA"/>
    <property type="match status" value="1"/>
</dbReference>
<keyword evidence="5 6" id="KW-0472">Membrane</keyword>
<reference evidence="7 8" key="1">
    <citation type="submission" date="2019-08" db="EMBL/GenBank/DDBJ databases">
        <authorList>
            <person name="Peeters C."/>
        </authorList>
    </citation>
    <scope>NUCLEOTIDE SEQUENCE [LARGE SCALE GENOMIC DNA]</scope>
    <source>
        <strain evidence="7 8">LMG 31112</strain>
    </source>
</reference>
<evidence type="ECO:0000256" key="1">
    <source>
        <dbReference type="ARBA" id="ARBA00004651"/>
    </source>
</evidence>
<name>A0A5E4RV51_9BURK</name>
<dbReference type="RefSeq" id="WP_150618907.1">
    <property type="nucleotide sequence ID" value="NZ_CABPSM010000001.1"/>
</dbReference>
<protein>
    <submittedName>
        <fullName evidence="7">Holin-like protein CidA</fullName>
    </submittedName>
</protein>